<name>A0ABS3M1Q9_9PROT</name>
<organism evidence="1 2">
    <name type="scientific">Acetobacter sacchari</name>
    <dbReference type="NCBI Taxonomy" id="2661687"/>
    <lineage>
        <taxon>Bacteria</taxon>
        <taxon>Pseudomonadati</taxon>
        <taxon>Pseudomonadota</taxon>
        <taxon>Alphaproteobacteria</taxon>
        <taxon>Acetobacterales</taxon>
        <taxon>Acetobacteraceae</taxon>
        <taxon>Acetobacter</taxon>
    </lineage>
</organism>
<proteinExistence type="predicted"/>
<comment type="caution">
    <text evidence="1">The sequence shown here is derived from an EMBL/GenBank/DDBJ whole genome shotgun (WGS) entry which is preliminary data.</text>
</comment>
<protein>
    <submittedName>
        <fullName evidence="1">Uncharacterized protein</fullName>
    </submittedName>
</protein>
<evidence type="ECO:0000313" key="2">
    <source>
        <dbReference type="Proteomes" id="UP000664771"/>
    </source>
</evidence>
<reference evidence="1 2" key="1">
    <citation type="submission" date="2021-03" db="EMBL/GenBank/DDBJ databases">
        <title>The complete genome sequence of Acetobacter sacchari TBRC 11175.</title>
        <authorList>
            <person name="Charoenyingcharoen P."/>
            <person name="Yukphan P."/>
        </authorList>
    </citation>
    <scope>NUCLEOTIDE SEQUENCE [LARGE SCALE GENOMIC DNA]</scope>
    <source>
        <strain evidence="1 2">TBRC 11175</strain>
    </source>
</reference>
<sequence length="67" mass="7934">MSLNRTADVLGNIYSLVQQRRAEVSVADPRHSPRAQYLQQRGEEEFLRNLAEHVWGWQQDAQLERWV</sequence>
<dbReference type="RefSeq" id="WP_207884160.1">
    <property type="nucleotide sequence ID" value="NZ_JAFVMF010000046.1"/>
</dbReference>
<evidence type="ECO:0000313" key="1">
    <source>
        <dbReference type="EMBL" id="MBO1362067.1"/>
    </source>
</evidence>
<keyword evidence="2" id="KW-1185">Reference proteome</keyword>
<gene>
    <name evidence="1" type="ORF">J2D73_19995</name>
</gene>
<dbReference type="Proteomes" id="UP000664771">
    <property type="component" value="Unassembled WGS sequence"/>
</dbReference>
<accession>A0ABS3M1Q9</accession>
<dbReference type="EMBL" id="JAFVMF010000046">
    <property type="protein sequence ID" value="MBO1362067.1"/>
    <property type="molecule type" value="Genomic_DNA"/>
</dbReference>